<evidence type="ECO:0000313" key="2">
    <source>
        <dbReference type="EMBL" id="ETO31285.1"/>
    </source>
</evidence>
<proteinExistence type="predicted"/>
<evidence type="ECO:0000313" key="3">
    <source>
        <dbReference type="Proteomes" id="UP000023152"/>
    </source>
</evidence>
<dbReference type="EMBL" id="ASPP01005029">
    <property type="protein sequence ID" value="ETO31285.1"/>
    <property type="molecule type" value="Genomic_DNA"/>
</dbReference>
<feature type="transmembrane region" description="Helical" evidence="1">
    <location>
        <begin position="68"/>
        <end position="87"/>
    </location>
</feature>
<keyword evidence="3" id="KW-1185">Reference proteome</keyword>
<evidence type="ECO:0000256" key="1">
    <source>
        <dbReference type="SAM" id="Phobius"/>
    </source>
</evidence>
<sequence length="160" mass="19168">MIEGKKTTFFACICERFAPKYVETEKRKGGRRELGTIEENNVQCLAQNFRMFINHGCLHYQKSIKNNCYVSFFFFLNAHIFILLFSAEKKPCSPHRFLKVCTHLTFCNSFNNYITSTKIKLVWTFFLLQKKKYYFFNIHNLRRIIQKERVSKSSLKYKKA</sequence>
<keyword evidence="1" id="KW-0472">Membrane</keyword>
<dbReference type="AlphaFoldDB" id="X6NY87"/>
<reference evidence="2 3" key="1">
    <citation type="journal article" date="2013" name="Curr. Biol.">
        <title>The Genome of the Foraminiferan Reticulomyxa filosa.</title>
        <authorList>
            <person name="Glockner G."/>
            <person name="Hulsmann N."/>
            <person name="Schleicher M."/>
            <person name="Noegel A.A."/>
            <person name="Eichinger L."/>
            <person name="Gallinger C."/>
            <person name="Pawlowski J."/>
            <person name="Sierra R."/>
            <person name="Euteneuer U."/>
            <person name="Pillet L."/>
            <person name="Moustafa A."/>
            <person name="Platzer M."/>
            <person name="Groth M."/>
            <person name="Szafranski K."/>
            <person name="Schliwa M."/>
        </authorList>
    </citation>
    <scope>NUCLEOTIDE SEQUENCE [LARGE SCALE GENOMIC DNA]</scope>
</reference>
<comment type="caution">
    <text evidence="2">The sequence shown here is derived from an EMBL/GenBank/DDBJ whole genome shotgun (WGS) entry which is preliminary data.</text>
</comment>
<protein>
    <submittedName>
        <fullName evidence="2">Uncharacterized protein</fullName>
    </submittedName>
</protein>
<dbReference type="Proteomes" id="UP000023152">
    <property type="component" value="Unassembled WGS sequence"/>
</dbReference>
<gene>
    <name evidence="2" type="ORF">RFI_05836</name>
</gene>
<organism evidence="2 3">
    <name type="scientific">Reticulomyxa filosa</name>
    <dbReference type="NCBI Taxonomy" id="46433"/>
    <lineage>
        <taxon>Eukaryota</taxon>
        <taxon>Sar</taxon>
        <taxon>Rhizaria</taxon>
        <taxon>Retaria</taxon>
        <taxon>Foraminifera</taxon>
        <taxon>Monothalamids</taxon>
        <taxon>Reticulomyxidae</taxon>
        <taxon>Reticulomyxa</taxon>
    </lineage>
</organism>
<name>X6NY87_RETFI</name>
<keyword evidence="1" id="KW-0812">Transmembrane</keyword>
<accession>X6NY87</accession>
<keyword evidence="1" id="KW-1133">Transmembrane helix</keyword>